<dbReference type="Proteomes" id="UP000504636">
    <property type="component" value="Unplaced"/>
</dbReference>
<dbReference type="Gene3D" id="2.40.10.10">
    <property type="entry name" value="Trypsin-like serine proteases"/>
    <property type="match status" value="2"/>
</dbReference>
<feature type="non-terminal residue" evidence="2">
    <location>
        <position position="1"/>
    </location>
</feature>
<sequence length="213" mass="22564">LLAAISATLVFAQEAAGTAVCIHPSGILLTCAHCVAENAEELDLSARHWLLFSSGRVVEARCIAFDARRDLAMLRIVAASTPSPGSPNLFPYIEFASAEPQTGAQLLCIGHPGSEDLEAAVSGVATGYDVLHVSHGAWRGYAAGQDVEDNEEIGALMHDCWTYWGHSGAPLVETKTGGLVGLHSSWDEGTGMRRGVGYGALRGFWEREGRGSE</sequence>
<dbReference type="SUPFAM" id="SSF50494">
    <property type="entry name" value="Trypsin-like serine proteases"/>
    <property type="match status" value="1"/>
</dbReference>
<feature type="signal peptide" evidence="1">
    <location>
        <begin position="1"/>
        <end position="17"/>
    </location>
</feature>
<dbReference type="RefSeq" id="XP_033577165.1">
    <property type="nucleotide sequence ID" value="XM_033714606.1"/>
</dbReference>
<proteinExistence type="predicted"/>
<evidence type="ECO:0000313" key="2">
    <source>
        <dbReference type="EMBL" id="KAF2810201.1"/>
    </source>
</evidence>
<evidence type="ECO:0000313" key="4">
    <source>
        <dbReference type="RefSeq" id="XP_033577165.1"/>
    </source>
</evidence>
<dbReference type="OrthoDB" id="4217619at2759"/>
<reference evidence="4" key="2">
    <citation type="submission" date="2020-04" db="EMBL/GenBank/DDBJ databases">
        <authorList>
            <consortium name="NCBI Genome Project"/>
        </authorList>
    </citation>
    <scope>NUCLEOTIDE SEQUENCE</scope>
    <source>
        <strain evidence="4">CBS 304.34</strain>
    </source>
</reference>
<organism evidence="2">
    <name type="scientific">Mytilinidion resinicola</name>
    <dbReference type="NCBI Taxonomy" id="574789"/>
    <lineage>
        <taxon>Eukaryota</taxon>
        <taxon>Fungi</taxon>
        <taxon>Dikarya</taxon>
        <taxon>Ascomycota</taxon>
        <taxon>Pezizomycotina</taxon>
        <taxon>Dothideomycetes</taxon>
        <taxon>Pleosporomycetidae</taxon>
        <taxon>Mytilinidiales</taxon>
        <taxon>Mytilinidiaceae</taxon>
        <taxon>Mytilinidion</taxon>
    </lineage>
</organism>
<dbReference type="EMBL" id="MU003700">
    <property type="protein sequence ID" value="KAF2810201.1"/>
    <property type="molecule type" value="Genomic_DNA"/>
</dbReference>
<dbReference type="GeneID" id="54455499"/>
<name>A0A6A6YN83_9PEZI</name>
<keyword evidence="1" id="KW-0732">Signal</keyword>
<evidence type="ECO:0000256" key="1">
    <source>
        <dbReference type="SAM" id="SignalP"/>
    </source>
</evidence>
<protein>
    <submittedName>
        <fullName evidence="2 4">AT hook domain-containing protein family protein</fullName>
    </submittedName>
</protein>
<dbReference type="InterPro" id="IPR009003">
    <property type="entry name" value="Peptidase_S1_PA"/>
</dbReference>
<reference evidence="4" key="3">
    <citation type="submission" date="2025-04" db="UniProtKB">
        <authorList>
            <consortium name="RefSeq"/>
        </authorList>
    </citation>
    <scope>IDENTIFICATION</scope>
    <source>
        <strain evidence="4">CBS 304.34</strain>
    </source>
</reference>
<evidence type="ECO:0000313" key="3">
    <source>
        <dbReference type="Proteomes" id="UP000504636"/>
    </source>
</evidence>
<gene>
    <name evidence="2 4" type="ORF">BDZ99DRAFT_355669</name>
</gene>
<dbReference type="InterPro" id="IPR043504">
    <property type="entry name" value="Peptidase_S1_PA_chymotrypsin"/>
</dbReference>
<keyword evidence="3" id="KW-1185">Reference proteome</keyword>
<dbReference type="Pfam" id="PF13365">
    <property type="entry name" value="Trypsin_2"/>
    <property type="match status" value="1"/>
</dbReference>
<reference evidence="2 4" key="1">
    <citation type="journal article" date="2020" name="Stud. Mycol.">
        <title>101 Dothideomycetes genomes: a test case for predicting lifestyles and emergence of pathogens.</title>
        <authorList>
            <person name="Haridas S."/>
            <person name="Albert R."/>
            <person name="Binder M."/>
            <person name="Bloem J."/>
            <person name="Labutti K."/>
            <person name="Salamov A."/>
            <person name="Andreopoulos B."/>
            <person name="Baker S."/>
            <person name="Barry K."/>
            <person name="Bills G."/>
            <person name="Bluhm B."/>
            <person name="Cannon C."/>
            <person name="Castanera R."/>
            <person name="Culley D."/>
            <person name="Daum C."/>
            <person name="Ezra D."/>
            <person name="Gonzalez J."/>
            <person name="Henrissat B."/>
            <person name="Kuo A."/>
            <person name="Liang C."/>
            <person name="Lipzen A."/>
            <person name="Lutzoni F."/>
            <person name="Magnuson J."/>
            <person name="Mondo S."/>
            <person name="Nolan M."/>
            <person name="Ohm R."/>
            <person name="Pangilinan J."/>
            <person name="Park H.-J."/>
            <person name="Ramirez L."/>
            <person name="Alfaro M."/>
            <person name="Sun H."/>
            <person name="Tritt A."/>
            <person name="Yoshinaga Y."/>
            <person name="Zwiers L.-H."/>
            <person name="Turgeon B."/>
            <person name="Goodwin S."/>
            <person name="Spatafora J."/>
            <person name="Crous P."/>
            <person name="Grigoriev I."/>
        </authorList>
    </citation>
    <scope>NUCLEOTIDE SEQUENCE</scope>
    <source>
        <strain evidence="2 4">CBS 304.34</strain>
    </source>
</reference>
<dbReference type="AlphaFoldDB" id="A0A6A6YN83"/>
<accession>A0A6A6YN83</accession>
<feature type="non-terminal residue" evidence="2">
    <location>
        <position position="213"/>
    </location>
</feature>
<feature type="chain" id="PRO_5044629261" evidence="1">
    <location>
        <begin position="18"/>
        <end position="213"/>
    </location>
</feature>